<evidence type="ECO:0000313" key="3">
    <source>
        <dbReference type="EMBL" id="TRW89719.1"/>
    </source>
</evidence>
<dbReference type="Gene3D" id="1.10.10.10">
    <property type="entry name" value="Winged helix-like DNA-binding domain superfamily/Winged helix DNA-binding domain"/>
    <property type="match status" value="1"/>
</dbReference>
<evidence type="ECO:0000259" key="2">
    <source>
        <dbReference type="SMART" id="SM00316"/>
    </source>
</evidence>
<dbReference type="PANTHER" id="PTHR37296">
    <property type="entry name" value="CONSERVED VIRULENCE FACTOR B"/>
    <property type="match status" value="1"/>
</dbReference>
<dbReference type="RefSeq" id="WP_127026686.1">
    <property type="nucleotide sequence ID" value="NZ_RYFG02000121.1"/>
</dbReference>
<gene>
    <name evidence="3" type="ORF">EKO24_021980</name>
</gene>
<dbReference type="Proteomes" id="UP000733744">
    <property type="component" value="Unassembled WGS sequence"/>
</dbReference>
<reference evidence="3 4" key="1">
    <citation type="journal article" date="2019" name="Antonie Van Leeuwenhoek">
        <title>Description of 'Ca. Methylobacter oryzae' KRF1, a novel species from the environmentally important Methylobacter clade 2.</title>
        <authorList>
            <person name="Khatri K."/>
            <person name="Mohite J.A."/>
            <person name="Pandit P.S."/>
            <person name="Bahulikar R."/>
            <person name="Rahalkar M.C."/>
        </authorList>
    </citation>
    <scope>NUCLEOTIDE SEQUENCE [LARGE SCALE GENOMIC DNA]</scope>
    <source>
        <strain evidence="3 4">KRF1</strain>
    </source>
</reference>
<feature type="domain" description="S1 motif" evidence="2">
    <location>
        <begin position="143"/>
        <end position="205"/>
    </location>
</feature>
<dbReference type="InterPro" id="IPR040764">
    <property type="entry name" value="CvfB_WH"/>
</dbReference>
<dbReference type="Pfam" id="PF13509">
    <property type="entry name" value="S1_2"/>
    <property type="match status" value="2"/>
</dbReference>
<dbReference type="InterPro" id="IPR014464">
    <property type="entry name" value="CvfB_fam"/>
</dbReference>
<sequence>MIRIGKINKLKVVKQQGANVYLDDGVSAKVLLADRKLPANCQVGDTLDVFVYVDSEGHLAATTKKPLAQVDDIAWLKVVSLNYVGAFLDWGLPKDLLVPFSEQHHEMEVGRSYLVKVFLDDQSRIAATTKIDKLLSDEGGDFEAGQKVSLIIADKSDLGVKAIINNSYWGMLYQNELFQPVSKGQKLDGYIKQIRDDGKIDLSLHQPGYGKVVSLTDKILAKLEANNGVLMLSDKSPPEDIYAAFGVSKKVFKQAIGALYKQQLIIIDKSGIKLANSLDRK</sequence>
<dbReference type="PANTHER" id="PTHR37296:SF1">
    <property type="entry name" value="CONSERVED VIRULENCE FACTOR B"/>
    <property type="match status" value="1"/>
</dbReference>
<name>A0ABY3C4R2_9GAMM</name>
<dbReference type="InterPro" id="IPR039566">
    <property type="entry name" value="CvfB_S1_st"/>
</dbReference>
<dbReference type="InterPro" id="IPR012340">
    <property type="entry name" value="NA-bd_OB-fold"/>
</dbReference>
<evidence type="ECO:0000256" key="1">
    <source>
        <dbReference type="PIRNR" id="PIRNR012524"/>
    </source>
</evidence>
<dbReference type="InterPro" id="IPR036388">
    <property type="entry name" value="WH-like_DNA-bd_sf"/>
</dbReference>
<dbReference type="Gene3D" id="2.40.50.140">
    <property type="entry name" value="Nucleic acid-binding proteins"/>
    <property type="match status" value="1"/>
</dbReference>
<accession>A0ABY3C4R2</accession>
<feature type="domain" description="S1 motif" evidence="2">
    <location>
        <begin position="69"/>
        <end position="130"/>
    </location>
</feature>
<organism evidence="3 4">
    <name type="scientific">Candidatus Methylobacter oryzae</name>
    <dbReference type="NCBI Taxonomy" id="2497749"/>
    <lineage>
        <taxon>Bacteria</taxon>
        <taxon>Pseudomonadati</taxon>
        <taxon>Pseudomonadota</taxon>
        <taxon>Gammaproteobacteria</taxon>
        <taxon>Methylococcales</taxon>
        <taxon>Methylococcaceae</taxon>
        <taxon>Methylobacter</taxon>
    </lineage>
</organism>
<protein>
    <submittedName>
        <fullName evidence="3">GntR family transcriptional regulator</fullName>
    </submittedName>
</protein>
<dbReference type="PIRSF" id="PIRSF012524">
    <property type="entry name" value="YitL_S1"/>
    <property type="match status" value="1"/>
</dbReference>
<dbReference type="Pfam" id="PF17783">
    <property type="entry name" value="WHD_CvfB"/>
    <property type="match status" value="1"/>
</dbReference>
<comment type="caution">
    <text evidence="3">The sequence shown here is derived from an EMBL/GenBank/DDBJ whole genome shotgun (WGS) entry which is preliminary data.</text>
</comment>
<evidence type="ECO:0000313" key="4">
    <source>
        <dbReference type="Proteomes" id="UP000733744"/>
    </source>
</evidence>
<comment type="similarity">
    <text evidence="1">Belongs to the CvfB family.</text>
</comment>
<keyword evidence="4" id="KW-1185">Reference proteome</keyword>
<dbReference type="SMART" id="SM00316">
    <property type="entry name" value="S1"/>
    <property type="match status" value="2"/>
</dbReference>
<dbReference type="EMBL" id="RYFG02000121">
    <property type="protein sequence ID" value="TRW89719.1"/>
    <property type="molecule type" value="Genomic_DNA"/>
</dbReference>
<proteinExistence type="inferred from homology"/>
<dbReference type="InterPro" id="IPR003029">
    <property type="entry name" value="S1_domain"/>
</dbReference>